<evidence type="ECO:0000256" key="1">
    <source>
        <dbReference type="SAM" id="Phobius"/>
    </source>
</evidence>
<comment type="caution">
    <text evidence="2">The sequence shown here is derived from an EMBL/GenBank/DDBJ whole genome shotgun (WGS) entry which is preliminary data.</text>
</comment>
<name>A0A2H0V3I1_9BACT</name>
<sequence>MWLNIVAGLLFVLFAITFVLVRRKTEIRDRNYFVTGQLFALALLVLTVSLLVSGFGRLSQIEDQENLKFAVQAERIYTEQANEILTQAKSALVDRYPQYEKDLMTGQKPANFLQQLMSYPEFRASETISMYVDMYSNLWANVYSTREVAAELRRNIRYRSRNPFYMGFLMPELESE</sequence>
<feature type="transmembrane region" description="Helical" evidence="1">
    <location>
        <begin position="39"/>
        <end position="58"/>
    </location>
</feature>
<keyword evidence="1" id="KW-1133">Transmembrane helix</keyword>
<keyword evidence="1" id="KW-0812">Transmembrane</keyword>
<gene>
    <name evidence="2" type="ORF">COT97_05735</name>
</gene>
<accession>A0A2H0V3I1</accession>
<proteinExistence type="predicted"/>
<organism evidence="2 3">
    <name type="scientific">Candidatus Falkowbacteria bacterium CG10_big_fil_rev_8_21_14_0_10_39_11</name>
    <dbReference type="NCBI Taxonomy" id="1974565"/>
    <lineage>
        <taxon>Bacteria</taxon>
        <taxon>Candidatus Falkowiibacteriota</taxon>
    </lineage>
</organism>
<reference evidence="3" key="1">
    <citation type="submission" date="2017-09" db="EMBL/GenBank/DDBJ databases">
        <title>Depth-based differentiation of microbial function through sediment-hosted aquifers and enrichment of novel symbionts in the deep terrestrial subsurface.</title>
        <authorList>
            <person name="Probst A.J."/>
            <person name="Ladd B."/>
            <person name="Jarett J.K."/>
            <person name="Geller-Mcgrath D.E."/>
            <person name="Sieber C.M.K."/>
            <person name="Emerson J.B."/>
            <person name="Anantharaman K."/>
            <person name="Thomas B.C."/>
            <person name="Malmstrom R."/>
            <person name="Stieglmeier M."/>
            <person name="Klingl A."/>
            <person name="Woyke T."/>
            <person name="Ryan C.M."/>
            <person name="Banfield J.F."/>
        </authorList>
    </citation>
    <scope>NUCLEOTIDE SEQUENCE [LARGE SCALE GENOMIC DNA]</scope>
</reference>
<dbReference type="EMBL" id="PFAP01000048">
    <property type="protein sequence ID" value="PIR93608.1"/>
    <property type="molecule type" value="Genomic_DNA"/>
</dbReference>
<evidence type="ECO:0000313" key="3">
    <source>
        <dbReference type="Proteomes" id="UP000229901"/>
    </source>
</evidence>
<evidence type="ECO:0000313" key="2">
    <source>
        <dbReference type="EMBL" id="PIR93608.1"/>
    </source>
</evidence>
<dbReference type="AlphaFoldDB" id="A0A2H0V3I1"/>
<evidence type="ECO:0008006" key="4">
    <source>
        <dbReference type="Google" id="ProtNLM"/>
    </source>
</evidence>
<dbReference type="Proteomes" id="UP000229901">
    <property type="component" value="Unassembled WGS sequence"/>
</dbReference>
<protein>
    <recommendedName>
        <fullName evidence="4">LemA family protein</fullName>
    </recommendedName>
</protein>
<keyword evidence="1" id="KW-0472">Membrane</keyword>